<accession>A0A0A9GK14</accession>
<reference evidence="1" key="1">
    <citation type="submission" date="2014-09" db="EMBL/GenBank/DDBJ databases">
        <authorList>
            <person name="Magalhaes I.L.F."/>
            <person name="Oliveira U."/>
            <person name="Santos F.R."/>
            <person name="Vidigal T.H.D.A."/>
            <person name="Brescovit A.D."/>
            <person name="Santos A.J."/>
        </authorList>
    </citation>
    <scope>NUCLEOTIDE SEQUENCE</scope>
    <source>
        <tissue evidence="1">Shoot tissue taken approximately 20 cm above the soil surface</tissue>
    </source>
</reference>
<organism evidence="1">
    <name type="scientific">Arundo donax</name>
    <name type="common">Giant reed</name>
    <name type="synonym">Donax arundinaceus</name>
    <dbReference type="NCBI Taxonomy" id="35708"/>
    <lineage>
        <taxon>Eukaryota</taxon>
        <taxon>Viridiplantae</taxon>
        <taxon>Streptophyta</taxon>
        <taxon>Embryophyta</taxon>
        <taxon>Tracheophyta</taxon>
        <taxon>Spermatophyta</taxon>
        <taxon>Magnoliopsida</taxon>
        <taxon>Liliopsida</taxon>
        <taxon>Poales</taxon>
        <taxon>Poaceae</taxon>
        <taxon>PACMAD clade</taxon>
        <taxon>Arundinoideae</taxon>
        <taxon>Arundineae</taxon>
        <taxon>Arundo</taxon>
    </lineage>
</organism>
<protein>
    <submittedName>
        <fullName evidence="1">Uncharacterized protein</fullName>
    </submittedName>
</protein>
<evidence type="ECO:0000313" key="1">
    <source>
        <dbReference type="EMBL" id="JAE21008.1"/>
    </source>
</evidence>
<dbReference type="AlphaFoldDB" id="A0A0A9GK14"/>
<sequence>MHPPRLPIGDSLICILRRRQRELRHRVLRRRARTRVPLLPLLVLPLPPPRWLGVGEWERCLLR</sequence>
<dbReference type="EMBL" id="GBRH01176888">
    <property type="protein sequence ID" value="JAE21008.1"/>
    <property type="molecule type" value="Transcribed_RNA"/>
</dbReference>
<proteinExistence type="predicted"/>
<reference evidence="1" key="2">
    <citation type="journal article" date="2015" name="Data Brief">
        <title>Shoot transcriptome of the giant reed, Arundo donax.</title>
        <authorList>
            <person name="Barrero R.A."/>
            <person name="Guerrero F.D."/>
            <person name="Moolhuijzen P."/>
            <person name="Goolsby J.A."/>
            <person name="Tidwell J."/>
            <person name="Bellgard S.E."/>
            <person name="Bellgard M.I."/>
        </authorList>
    </citation>
    <scope>NUCLEOTIDE SEQUENCE</scope>
    <source>
        <tissue evidence="1">Shoot tissue taken approximately 20 cm above the soil surface</tissue>
    </source>
</reference>
<name>A0A0A9GK14_ARUDO</name>